<dbReference type="Proteomes" id="UP001165393">
    <property type="component" value="Unassembled WGS sequence"/>
</dbReference>
<gene>
    <name evidence="3" type="ORF">NAF29_17770</name>
</gene>
<feature type="transmembrane region" description="Helical" evidence="1">
    <location>
        <begin position="234"/>
        <end position="254"/>
    </location>
</feature>
<name>A0AA41WBY6_9GAMM</name>
<feature type="transmembrane region" description="Helical" evidence="1">
    <location>
        <begin position="266"/>
        <end position="288"/>
    </location>
</feature>
<dbReference type="SUPFAM" id="SSF53448">
    <property type="entry name" value="Nucleotide-diphospho-sugar transferases"/>
    <property type="match status" value="1"/>
</dbReference>
<dbReference type="InterPro" id="IPR029044">
    <property type="entry name" value="Nucleotide-diphossugar_trans"/>
</dbReference>
<comment type="caution">
    <text evidence="3">The sequence shown here is derived from an EMBL/GenBank/DDBJ whole genome shotgun (WGS) entry which is preliminary data.</text>
</comment>
<dbReference type="PANTHER" id="PTHR48090:SF7">
    <property type="entry name" value="RFBJ PROTEIN"/>
    <property type="match status" value="1"/>
</dbReference>
<accession>A0AA41WBY6</accession>
<evidence type="ECO:0000313" key="3">
    <source>
        <dbReference type="EMBL" id="MCM2681498.1"/>
    </source>
</evidence>
<keyword evidence="1" id="KW-0812">Transmembrane</keyword>
<protein>
    <submittedName>
        <fullName evidence="3">Glycosyltransferase family 2 protein</fullName>
    </submittedName>
</protein>
<dbReference type="InterPro" id="IPR001173">
    <property type="entry name" value="Glyco_trans_2-like"/>
</dbReference>
<organism evidence="3 4">
    <name type="scientific">Echinimonas agarilytica</name>
    <dbReference type="NCBI Taxonomy" id="1215918"/>
    <lineage>
        <taxon>Bacteria</taxon>
        <taxon>Pseudomonadati</taxon>
        <taxon>Pseudomonadota</taxon>
        <taxon>Gammaproteobacteria</taxon>
        <taxon>Alteromonadales</taxon>
        <taxon>Echinimonadaceae</taxon>
        <taxon>Echinimonas</taxon>
    </lineage>
</organism>
<dbReference type="RefSeq" id="WP_251262978.1">
    <property type="nucleotide sequence ID" value="NZ_JAMQGP010000011.1"/>
</dbReference>
<dbReference type="InterPro" id="IPR050256">
    <property type="entry name" value="Glycosyltransferase_2"/>
</dbReference>
<keyword evidence="1" id="KW-0472">Membrane</keyword>
<dbReference type="AlphaFoldDB" id="A0AA41WBY6"/>
<dbReference type="PANTHER" id="PTHR48090">
    <property type="entry name" value="UNDECAPRENYL-PHOSPHATE 4-DEOXY-4-FORMAMIDO-L-ARABINOSE TRANSFERASE-RELATED"/>
    <property type="match status" value="1"/>
</dbReference>
<keyword evidence="1" id="KW-1133">Transmembrane helix</keyword>
<dbReference type="Gene3D" id="3.90.550.10">
    <property type="entry name" value="Spore Coat Polysaccharide Biosynthesis Protein SpsA, Chain A"/>
    <property type="match status" value="1"/>
</dbReference>
<dbReference type="Pfam" id="PF00535">
    <property type="entry name" value="Glycos_transf_2"/>
    <property type="match status" value="1"/>
</dbReference>
<dbReference type="EMBL" id="JAMQGP010000011">
    <property type="protein sequence ID" value="MCM2681498.1"/>
    <property type="molecule type" value="Genomic_DNA"/>
</dbReference>
<reference evidence="3 4" key="1">
    <citation type="journal article" date="2013" name="Antonie Van Leeuwenhoek">
        <title>Echinimonas agarilytica gen. nov., sp. nov., a new gammaproteobacterium isolated from the sea urchin Strongylocentrotus intermedius.</title>
        <authorList>
            <person name="Nedashkovskaya O.I."/>
            <person name="Stenkova A.M."/>
            <person name="Zhukova N.V."/>
            <person name="Van Trappen S."/>
            <person name="Lee J.S."/>
            <person name="Kim S.B."/>
        </authorList>
    </citation>
    <scope>NUCLEOTIDE SEQUENCE [LARGE SCALE GENOMIC DNA]</scope>
    <source>
        <strain evidence="3 4">KMM 6351</strain>
    </source>
</reference>
<feature type="domain" description="Glycosyltransferase 2-like" evidence="2">
    <location>
        <begin position="6"/>
        <end position="165"/>
    </location>
</feature>
<dbReference type="CDD" id="cd04179">
    <property type="entry name" value="DPM_DPG-synthase_like"/>
    <property type="match status" value="1"/>
</dbReference>
<sequence length="321" mass="35776">MKLIVQIPCYNEAETLPETYADIPKEIPGIDKVEVLIVDDGSTDGTSEVAKELGIEHIIRNKNNKGLARTFRIALEESIKRGADIIVNTDGDNQYAGADIAKLVVPILAGEADIVVGDRETHKIQHFSKFKKLLQYVGSAVVRKLSGTRVPDAVSGFRAISREAAIKTNIVSPFSYTIETIIQAGKKHLAISSVPVDTNPKTRESRLFTNIPKFVQRQLSAMVRMYAMYQPMRFFFYIGIVMGLIGAIPVIRFLFKYMMGNGDGHIQSLVLGGTFLLMGFLAFLVGLLSDLISHNRQLLETTLEKTRNLELELLKYKNKED</sequence>
<proteinExistence type="predicted"/>
<keyword evidence="4" id="KW-1185">Reference proteome</keyword>
<evidence type="ECO:0000256" key="1">
    <source>
        <dbReference type="SAM" id="Phobius"/>
    </source>
</evidence>
<evidence type="ECO:0000313" key="4">
    <source>
        <dbReference type="Proteomes" id="UP001165393"/>
    </source>
</evidence>
<evidence type="ECO:0000259" key="2">
    <source>
        <dbReference type="Pfam" id="PF00535"/>
    </source>
</evidence>